<dbReference type="InterPro" id="IPR000160">
    <property type="entry name" value="GGDEF_dom"/>
</dbReference>
<feature type="domain" description="GGDEF" evidence="5">
    <location>
        <begin position="669"/>
        <end position="808"/>
    </location>
</feature>
<dbReference type="Gene3D" id="3.40.190.10">
    <property type="entry name" value="Periplasmic binding protein-like II"/>
    <property type="match status" value="2"/>
</dbReference>
<dbReference type="Gene3D" id="3.20.20.450">
    <property type="entry name" value="EAL domain"/>
    <property type="match status" value="1"/>
</dbReference>
<dbReference type="PROSITE" id="PS50113">
    <property type="entry name" value="PAC"/>
    <property type="match status" value="3"/>
</dbReference>
<dbReference type="InterPro" id="IPR001633">
    <property type="entry name" value="EAL_dom"/>
</dbReference>
<dbReference type="Pfam" id="PF08448">
    <property type="entry name" value="PAS_4"/>
    <property type="match status" value="2"/>
</dbReference>
<dbReference type="InterPro" id="IPR000700">
    <property type="entry name" value="PAS-assoc_C"/>
</dbReference>
<reference evidence="6 7" key="1">
    <citation type="submission" date="2020-10" db="EMBL/GenBank/DDBJ databases">
        <title>Phylogeny of dyella-like bacteria.</title>
        <authorList>
            <person name="Fu J."/>
        </authorList>
    </citation>
    <scope>NUCLEOTIDE SEQUENCE [LARGE SCALE GENOMIC DNA]</scope>
    <source>
        <strain evidence="6 7">KACC 19113</strain>
    </source>
</reference>
<gene>
    <name evidence="6" type="ORF">ISP25_09815</name>
</gene>
<dbReference type="PANTHER" id="PTHR44757:SF2">
    <property type="entry name" value="BIOFILM ARCHITECTURE MAINTENANCE PROTEIN MBAA"/>
    <property type="match status" value="1"/>
</dbReference>
<evidence type="ECO:0000259" key="2">
    <source>
        <dbReference type="PROSITE" id="PS50112"/>
    </source>
</evidence>
<dbReference type="InterPro" id="IPR001610">
    <property type="entry name" value="PAC"/>
</dbReference>
<dbReference type="CDD" id="cd01948">
    <property type="entry name" value="EAL"/>
    <property type="match status" value="1"/>
</dbReference>
<dbReference type="PANTHER" id="PTHR44757">
    <property type="entry name" value="DIGUANYLATE CYCLASE DGCP"/>
    <property type="match status" value="1"/>
</dbReference>
<dbReference type="SUPFAM" id="SSF55785">
    <property type="entry name" value="PYP-like sensor domain (PAS domain)"/>
    <property type="match status" value="3"/>
</dbReference>
<dbReference type="NCBIfam" id="TIGR00229">
    <property type="entry name" value="sensory_box"/>
    <property type="match status" value="3"/>
</dbReference>
<dbReference type="PROSITE" id="PS50883">
    <property type="entry name" value="EAL"/>
    <property type="match status" value="1"/>
</dbReference>
<sequence length="1077" mass="119949">MPARIRVATNDDYPPFVFIDGDGKPQGYEVDMWRLFQRHTGVQVDLMLTDWGDAMRNMKDGRADVIDMLYRTPSRELLFDFSAPYADLPVGIYADRRISGVRDVATLRGLPVGVQRGDACAERLQEDGITSVQLYGDYQDILQAATKGDLRVFCMDQYPADYNLYRYSALNRFYEAFVLFTEQSHWAVRKGDTAMFLAIQHGMSLVTPDERATLRKRWLDHPSSETVGYQRNARDAGIALAVLLLLAMLMALWVWTLRRTVAARTSALRSEEGKLRAIFDASPDAMWVKDLKGIYREGNGRAVALFHEPCEAPVGRRCDELFDAAFAAKVTALDREARQLGRNTSALLPLEAADGTERQLEVISTPLFTPQGELHAVMSAARDVTERLLAEAQLRLWAHAFQNAAFGMYICDARSKSLIAANPTFASERGYAMEEMVGLSVDALYPPDLVAERAALRATVDWLDHYVWETEHIAKDGRRFPVWLDCSVFHDTDGSAQYVFVHAQDITERKRVEGERRLAAVAFETQEALMVLDADRVIQRVNQAFITLTGHQPADVVGRHVSLLRSKQNDPEFYESQWSDAWHGGFWQGEMWIQASHGQPKVVRITTSVVTSDAGQLSHFVCSMIDLTSEREAHASVDRMTYFDSLTDLPNRRFLYGQLQHMLGESGTCMGALLLFDLDHFKRVNDLRGHAAGDRLLALVAQRLRNMLDDDCVLSRFGGGTFALALPTRAETPAMLASEVLDCAERMRQVLREPFRLDGEALAGMTISLGWAELVAGCDTPETVLKQAELAMYAAKAAGRDRVRQFESEMQVALARRETLAGDLLHAIADEALELHFQAQADRRGNVVGAELLLRWTRHDGTQVSPDEFIPVAEENGLILPLGDWVLRKACAQLAAWSALPGRRDLSLAINVSARQFLQPGFVDNVQRAMVLSGADPSLLTLEITETAILDDLAEAADKLARLRAMGLRISLDDFGTGYSSLAYLSRLPLDELKIDQAFVARLPEDANDAMVAQTIVGMGRGLSLQVVAEGVETEAQRNFLMTQGCDIFQGYLISRPMPLRSFEQMLGDPPARAASA</sequence>
<evidence type="ECO:0000259" key="3">
    <source>
        <dbReference type="PROSITE" id="PS50113"/>
    </source>
</evidence>
<dbReference type="Pfam" id="PF00563">
    <property type="entry name" value="EAL"/>
    <property type="match status" value="1"/>
</dbReference>
<name>A0ABW8J504_9GAMM</name>
<evidence type="ECO:0000313" key="7">
    <source>
        <dbReference type="Proteomes" id="UP001620339"/>
    </source>
</evidence>
<evidence type="ECO:0000313" key="6">
    <source>
        <dbReference type="EMBL" id="MFK2877363.1"/>
    </source>
</evidence>
<dbReference type="SMART" id="SM00062">
    <property type="entry name" value="PBPb"/>
    <property type="match status" value="1"/>
</dbReference>
<evidence type="ECO:0000256" key="1">
    <source>
        <dbReference type="SAM" id="Phobius"/>
    </source>
</evidence>
<dbReference type="SUPFAM" id="SSF141868">
    <property type="entry name" value="EAL domain-like"/>
    <property type="match status" value="1"/>
</dbReference>
<dbReference type="InterPro" id="IPR043128">
    <property type="entry name" value="Rev_trsase/Diguanyl_cyclase"/>
</dbReference>
<dbReference type="SUPFAM" id="SSF55073">
    <property type="entry name" value="Nucleotide cyclase"/>
    <property type="match status" value="1"/>
</dbReference>
<feature type="domain" description="EAL" evidence="4">
    <location>
        <begin position="817"/>
        <end position="1071"/>
    </location>
</feature>
<dbReference type="SMART" id="SM00267">
    <property type="entry name" value="GGDEF"/>
    <property type="match status" value="1"/>
</dbReference>
<dbReference type="CDD" id="cd01949">
    <property type="entry name" value="GGDEF"/>
    <property type="match status" value="1"/>
</dbReference>
<dbReference type="InterPro" id="IPR035965">
    <property type="entry name" value="PAS-like_dom_sf"/>
</dbReference>
<dbReference type="SMART" id="SM00091">
    <property type="entry name" value="PAS"/>
    <property type="match status" value="3"/>
</dbReference>
<keyword evidence="1" id="KW-0812">Transmembrane</keyword>
<feature type="domain" description="PAC" evidence="3">
    <location>
        <begin position="344"/>
        <end position="396"/>
    </location>
</feature>
<feature type="domain" description="PAC" evidence="3">
    <location>
        <begin position="587"/>
        <end position="639"/>
    </location>
</feature>
<dbReference type="InterPro" id="IPR035919">
    <property type="entry name" value="EAL_sf"/>
</dbReference>
<dbReference type="SMART" id="SM00086">
    <property type="entry name" value="PAC"/>
    <property type="match status" value="3"/>
</dbReference>
<dbReference type="Pfam" id="PF00989">
    <property type="entry name" value="PAS"/>
    <property type="match status" value="1"/>
</dbReference>
<protein>
    <submittedName>
        <fullName evidence="6">EAL domain-containing protein</fullName>
    </submittedName>
</protein>
<dbReference type="PROSITE" id="PS50887">
    <property type="entry name" value="GGDEF"/>
    <property type="match status" value="1"/>
</dbReference>
<dbReference type="CDD" id="cd00130">
    <property type="entry name" value="PAS"/>
    <property type="match status" value="3"/>
</dbReference>
<comment type="caution">
    <text evidence="6">The sequence shown here is derived from an EMBL/GenBank/DDBJ whole genome shotgun (WGS) entry which is preliminary data.</text>
</comment>
<dbReference type="Gene3D" id="3.30.450.20">
    <property type="entry name" value="PAS domain"/>
    <property type="match status" value="3"/>
</dbReference>
<dbReference type="SUPFAM" id="SSF53850">
    <property type="entry name" value="Periplasmic binding protein-like II"/>
    <property type="match status" value="1"/>
</dbReference>
<dbReference type="InterPro" id="IPR013656">
    <property type="entry name" value="PAS_4"/>
</dbReference>
<evidence type="ECO:0000259" key="5">
    <source>
        <dbReference type="PROSITE" id="PS50887"/>
    </source>
</evidence>
<dbReference type="Gene3D" id="3.30.70.270">
    <property type="match status" value="1"/>
</dbReference>
<dbReference type="InterPro" id="IPR013767">
    <property type="entry name" value="PAS_fold"/>
</dbReference>
<dbReference type="InterPro" id="IPR001638">
    <property type="entry name" value="Solute-binding_3/MltF_N"/>
</dbReference>
<dbReference type="CDD" id="cd13706">
    <property type="entry name" value="PBP2_HisK_like_1"/>
    <property type="match status" value="1"/>
</dbReference>
<dbReference type="PROSITE" id="PS50112">
    <property type="entry name" value="PAS"/>
    <property type="match status" value="2"/>
</dbReference>
<feature type="domain" description="PAS" evidence="2">
    <location>
        <begin position="514"/>
        <end position="559"/>
    </location>
</feature>
<keyword evidence="1" id="KW-1133">Transmembrane helix</keyword>
<dbReference type="EMBL" id="JADIKK010000008">
    <property type="protein sequence ID" value="MFK2877363.1"/>
    <property type="molecule type" value="Genomic_DNA"/>
</dbReference>
<dbReference type="InterPro" id="IPR029787">
    <property type="entry name" value="Nucleotide_cyclase"/>
</dbReference>
<proteinExistence type="predicted"/>
<dbReference type="InterPro" id="IPR000014">
    <property type="entry name" value="PAS"/>
</dbReference>
<dbReference type="Pfam" id="PF00497">
    <property type="entry name" value="SBP_bac_3"/>
    <property type="match status" value="1"/>
</dbReference>
<keyword evidence="1" id="KW-0472">Membrane</keyword>
<feature type="transmembrane region" description="Helical" evidence="1">
    <location>
        <begin position="236"/>
        <end position="255"/>
    </location>
</feature>
<keyword evidence="7" id="KW-1185">Reference proteome</keyword>
<organism evidence="6 7">
    <name type="scientific">Rhodanobacter hydrolyticus</name>
    <dbReference type="NCBI Taxonomy" id="2250595"/>
    <lineage>
        <taxon>Bacteria</taxon>
        <taxon>Pseudomonadati</taxon>
        <taxon>Pseudomonadota</taxon>
        <taxon>Gammaproteobacteria</taxon>
        <taxon>Lysobacterales</taxon>
        <taxon>Rhodanobacteraceae</taxon>
        <taxon>Rhodanobacter</taxon>
    </lineage>
</organism>
<accession>A0ABW8J504</accession>
<evidence type="ECO:0000259" key="4">
    <source>
        <dbReference type="PROSITE" id="PS50883"/>
    </source>
</evidence>
<feature type="domain" description="PAC" evidence="3">
    <location>
        <begin position="466"/>
        <end position="518"/>
    </location>
</feature>
<dbReference type="Pfam" id="PF00990">
    <property type="entry name" value="GGDEF"/>
    <property type="match status" value="1"/>
</dbReference>
<feature type="domain" description="PAS" evidence="2">
    <location>
        <begin position="393"/>
        <end position="461"/>
    </location>
</feature>
<dbReference type="NCBIfam" id="TIGR00254">
    <property type="entry name" value="GGDEF"/>
    <property type="match status" value="1"/>
</dbReference>
<dbReference type="RefSeq" id="WP_404613555.1">
    <property type="nucleotide sequence ID" value="NZ_JADIKK010000008.1"/>
</dbReference>
<dbReference type="InterPro" id="IPR052155">
    <property type="entry name" value="Biofilm_reg_signaling"/>
</dbReference>
<dbReference type="SMART" id="SM00052">
    <property type="entry name" value="EAL"/>
    <property type="match status" value="1"/>
</dbReference>
<dbReference type="Proteomes" id="UP001620339">
    <property type="component" value="Unassembled WGS sequence"/>
</dbReference>